<reference evidence="1" key="1">
    <citation type="journal article" date="2014" name="Int. J. Syst. Evol. Microbiol.">
        <title>Complete genome sequence of Corynebacterium casei LMG S-19264T (=DSM 44701T), isolated from a smear-ripened cheese.</title>
        <authorList>
            <consortium name="US DOE Joint Genome Institute (JGI-PGF)"/>
            <person name="Walter F."/>
            <person name="Albersmeier A."/>
            <person name="Kalinowski J."/>
            <person name="Ruckert C."/>
        </authorList>
    </citation>
    <scope>NUCLEOTIDE SEQUENCE</scope>
    <source>
        <strain evidence="1">JCM 4637</strain>
    </source>
</reference>
<sequence>MDNLRTPAPSGPAVQLLVAPGVTVIGTASESNHDYVRSLGAVPVSYGDGVEERIRDLDPRGVDAVYDAAGHGFPAVAVRLTGDPGRVVTIAGFEDASLGVRISTGSRTPTAEPLGSVLDRVAAGTFRSRIDSSFPFCDLAAAHTRGERGRLRGKILVYV</sequence>
<dbReference type="PANTHER" id="PTHR44013:SF1">
    <property type="entry name" value="ZINC-TYPE ALCOHOL DEHYDROGENASE-LIKE PROTEIN C16A3.02C"/>
    <property type="match status" value="1"/>
</dbReference>
<dbReference type="Proteomes" id="UP000638353">
    <property type="component" value="Unassembled WGS sequence"/>
</dbReference>
<dbReference type="EMBL" id="BMVC01000002">
    <property type="protein sequence ID" value="GHC81745.1"/>
    <property type="molecule type" value="Genomic_DNA"/>
</dbReference>
<accession>A0A918WU42</accession>
<dbReference type="Gene3D" id="3.90.180.10">
    <property type="entry name" value="Medium-chain alcohol dehydrogenases, catalytic domain"/>
    <property type="match status" value="1"/>
</dbReference>
<dbReference type="InterPro" id="IPR052733">
    <property type="entry name" value="Chloroplast_QOR"/>
</dbReference>
<dbReference type="Pfam" id="PF13602">
    <property type="entry name" value="ADH_zinc_N_2"/>
    <property type="match status" value="1"/>
</dbReference>
<dbReference type="SUPFAM" id="SSF51735">
    <property type="entry name" value="NAD(P)-binding Rossmann-fold domains"/>
    <property type="match status" value="1"/>
</dbReference>
<dbReference type="InterPro" id="IPR036291">
    <property type="entry name" value="NAD(P)-bd_dom_sf"/>
</dbReference>
<evidence type="ECO:0000313" key="1">
    <source>
        <dbReference type="EMBL" id="GHC81745.1"/>
    </source>
</evidence>
<dbReference type="RefSeq" id="WP_189822166.1">
    <property type="nucleotide sequence ID" value="NZ_BMVC01000002.1"/>
</dbReference>
<reference evidence="1" key="2">
    <citation type="submission" date="2020-09" db="EMBL/GenBank/DDBJ databases">
        <authorList>
            <person name="Sun Q."/>
            <person name="Ohkuma M."/>
        </authorList>
    </citation>
    <scope>NUCLEOTIDE SEQUENCE</scope>
    <source>
        <strain evidence="1">JCM 4637</strain>
    </source>
</reference>
<evidence type="ECO:0000313" key="2">
    <source>
        <dbReference type="Proteomes" id="UP000638353"/>
    </source>
</evidence>
<proteinExistence type="predicted"/>
<organism evidence="1 2">
    <name type="scientific">Streptomyces finlayi</name>
    <dbReference type="NCBI Taxonomy" id="67296"/>
    <lineage>
        <taxon>Bacteria</taxon>
        <taxon>Bacillati</taxon>
        <taxon>Actinomycetota</taxon>
        <taxon>Actinomycetes</taxon>
        <taxon>Kitasatosporales</taxon>
        <taxon>Streptomycetaceae</taxon>
        <taxon>Streptomyces</taxon>
    </lineage>
</organism>
<name>A0A918WU42_9ACTN</name>
<dbReference type="AlphaFoldDB" id="A0A918WU42"/>
<evidence type="ECO:0008006" key="3">
    <source>
        <dbReference type="Google" id="ProtNLM"/>
    </source>
</evidence>
<dbReference type="Gene3D" id="3.40.50.720">
    <property type="entry name" value="NAD(P)-binding Rossmann-like Domain"/>
    <property type="match status" value="1"/>
</dbReference>
<gene>
    <name evidence="1" type="ORF">GCM10010334_09320</name>
</gene>
<protein>
    <recommendedName>
        <fullName evidence="3">Zinc-binding dehydrogenase</fullName>
    </recommendedName>
</protein>
<comment type="caution">
    <text evidence="1">The sequence shown here is derived from an EMBL/GenBank/DDBJ whole genome shotgun (WGS) entry which is preliminary data.</text>
</comment>
<dbReference type="PANTHER" id="PTHR44013">
    <property type="entry name" value="ZINC-TYPE ALCOHOL DEHYDROGENASE-LIKE PROTEIN C16A3.02C"/>
    <property type="match status" value="1"/>
</dbReference>